<dbReference type="OrthoDB" id="306726at2"/>
<gene>
    <name evidence="1" type="ORF">BCR26_06365</name>
</gene>
<sequence>MRFITEMELKVQYRKAPFSSYKLPSETRLTPEARQFLVDRKIDVKQMEQGNKSKVEPQNQEGISNEQAITSFQKTLSFFLLSFSFLLEKDVLLAEKVLCWQRHLEDVKKAWQQGKQIPTFQDNRVSIEEANLENIEISAFHIQLPYGRELAILNCLNTSLIELSLFLNEGSIGCNKEEQAENNVQTEVEQVRRALLMVMTQMIRSERQ</sequence>
<evidence type="ECO:0008006" key="3">
    <source>
        <dbReference type="Google" id="ProtNLM"/>
    </source>
</evidence>
<evidence type="ECO:0000313" key="2">
    <source>
        <dbReference type="Proteomes" id="UP000095256"/>
    </source>
</evidence>
<protein>
    <recommendedName>
        <fullName evidence="3">Cobalamin adenosyltransferase-like domain-containing protein</fullName>
    </recommendedName>
</protein>
<name>A0A1E5KSK8_9ENTE</name>
<dbReference type="EMBL" id="MIEK01000078">
    <property type="protein sequence ID" value="OEH80850.1"/>
    <property type="molecule type" value="Genomic_DNA"/>
</dbReference>
<dbReference type="STRING" id="762845.BCR26_06365"/>
<proteinExistence type="predicted"/>
<dbReference type="RefSeq" id="WP_069700137.1">
    <property type="nucleotide sequence ID" value="NZ_JAGGMA010000006.1"/>
</dbReference>
<dbReference type="Proteomes" id="UP000095256">
    <property type="component" value="Unassembled WGS sequence"/>
</dbReference>
<reference evidence="1 2" key="1">
    <citation type="submission" date="2016-09" db="EMBL/GenBank/DDBJ databases">
        <authorList>
            <person name="Capua I."/>
            <person name="De Benedictis P."/>
            <person name="Joannis T."/>
            <person name="Lombin L.H."/>
            <person name="Cattoli G."/>
        </authorList>
    </citation>
    <scope>NUCLEOTIDE SEQUENCE [LARGE SCALE GENOMIC DNA]</scope>
    <source>
        <strain evidence="1 2">LMG 25899</strain>
    </source>
</reference>
<keyword evidence="2" id="KW-1185">Reference proteome</keyword>
<evidence type="ECO:0000313" key="1">
    <source>
        <dbReference type="EMBL" id="OEH80850.1"/>
    </source>
</evidence>
<comment type="caution">
    <text evidence="1">The sequence shown here is derived from an EMBL/GenBank/DDBJ whole genome shotgun (WGS) entry which is preliminary data.</text>
</comment>
<accession>A0A1E5KSK8</accession>
<dbReference type="AlphaFoldDB" id="A0A1E5KSK8"/>
<organism evidence="1 2">
    <name type="scientific">Enterococcus rivorum</name>
    <dbReference type="NCBI Taxonomy" id="762845"/>
    <lineage>
        <taxon>Bacteria</taxon>
        <taxon>Bacillati</taxon>
        <taxon>Bacillota</taxon>
        <taxon>Bacilli</taxon>
        <taxon>Lactobacillales</taxon>
        <taxon>Enterococcaceae</taxon>
        <taxon>Enterococcus</taxon>
    </lineage>
</organism>